<comment type="caution">
    <text evidence="1">The sequence shown here is derived from an EMBL/GenBank/DDBJ whole genome shotgun (WGS) entry which is preliminary data.</text>
</comment>
<dbReference type="GO" id="GO:0033969">
    <property type="term" value="F:gamma-glutamyl-gamma-aminobutyrate hydrolase activity"/>
    <property type="evidence" value="ECO:0007669"/>
    <property type="project" value="TreeGrafter"/>
</dbReference>
<dbReference type="GO" id="GO:0006598">
    <property type="term" value="P:polyamine catabolic process"/>
    <property type="evidence" value="ECO:0007669"/>
    <property type="project" value="TreeGrafter"/>
</dbReference>
<protein>
    <submittedName>
        <fullName evidence="1">Gamma-glutamyl-gamma-aminobutyrate hydrolase family protein</fullName>
    </submittedName>
</protein>
<keyword evidence="2" id="KW-1185">Reference proteome</keyword>
<reference evidence="1 2" key="1">
    <citation type="submission" date="2019-09" db="EMBL/GenBank/DDBJ databases">
        <title>Nocardioides panacisoli sp. nov., isolated from the soil of a ginseng field.</title>
        <authorList>
            <person name="Cho C."/>
        </authorList>
    </citation>
    <scope>NUCLEOTIDE SEQUENCE [LARGE SCALE GENOMIC DNA]</scope>
    <source>
        <strain evidence="1 2">BN130099</strain>
    </source>
</reference>
<organism evidence="1 2">
    <name type="scientific">Nocardioides humilatus</name>
    <dbReference type="NCBI Taxonomy" id="2607660"/>
    <lineage>
        <taxon>Bacteria</taxon>
        <taxon>Bacillati</taxon>
        <taxon>Actinomycetota</taxon>
        <taxon>Actinomycetes</taxon>
        <taxon>Propionibacteriales</taxon>
        <taxon>Nocardioidaceae</taxon>
        <taxon>Nocardioides</taxon>
    </lineage>
</organism>
<dbReference type="PANTHER" id="PTHR43235:SF1">
    <property type="entry name" value="GLUTAMINE AMIDOTRANSFERASE PB2B2.05-RELATED"/>
    <property type="match status" value="1"/>
</dbReference>
<proteinExistence type="predicted"/>
<accession>A0A5B1LJT4</accession>
<dbReference type="AlphaFoldDB" id="A0A5B1LJT4"/>
<dbReference type="InterPro" id="IPR029062">
    <property type="entry name" value="Class_I_gatase-like"/>
</dbReference>
<dbReference type="Gene3D" id="3.40.50.880">
    <property type="match status" value="1"/>
</dbReference>
<dbReference type="PANTHER" id="PTHR43235">
    <property type="entry name" value="GLUTAMINE AMIDOTRANSFERASE PB2B2.05-RELATED"/>
    <property type="match status" value="1"/>
</dbReference>
<reference evidence="1 2" key="2">
    <citation type="submission" date="2019-09" db="EMBL/GenBank/DDBJ databases">
        <authorList>
            <person name="Jin C."/>
        </authorList>
    </citation>
    <scope>NUCLEOTIDE SEQUENCE [LARGE SCALE GENOMIC DNA]</scope>
    <source>
        <strain evidence="1 2">BN130099</strain>
    </source>
</reference>
<dbReference type="InterPro" id="IPR011697">
    <property type="entry name" value="Peptidase_C26"/>
</dbReference>
<dbReference type="Pfam" id="PF07722">
    <property type="entry name" value="Peptidase_C26"/>
    <property type="match status" value="1"/>
</dbReference>
<keyword evidence="1" id="KW-0378">Hydrolase</keyword>
<name>A0A5B1LJT4_9ACTN</name>
<dbReference type="GO" id="GO:0005829">
    <property type="term" value="C:cytosol"/>
    <property type="evidence" value="ECO:0007669"/>
    <property type="project" value="TreeGrafter"/>
</dbReference>
<evidence type="ECO:0000313" key="1">
    <source>
        <dbReference type="EMBL" id="KAA1420995.1"/>
    </source>
</evidence>
<dbReference type="InterPro" id="IPR044668">
    <property type="entry name" value="PuuD-like"/>
</dbReference>
<gene>
    <name evidence="1" type="ORF">F0U44_01265</name>
</gene>
<dbReference type="Proteomes" id="UP000325003">
    <property type="component" value="Unassembled WGS sequence"/>
</dbReference>
<evidence type="ECO:0000313" key="2">
    <source>
        <dbReference type="Proteomes" id="UP000325003"/>
    </source>
</evidence>
<dbReference type="CDD" id="cd01745">
    <property type="entry name" value="GATase1_2"/>
    <property type="match status" value="1"/>
</dbReference>
<dbReference type="PROSITE" id="PS51273">
    <property type="entry name" value="GATASE_TYPE_1"/>
    <property type="match status" value="1"/>
</dbReference>
<sequence length="288" mass="30911">MDGVPHQGRRPVRRALRVGVPALLRVPVSARSEAARRPLVGITGRRFRLSLIEGSDERYGDRCVDTAMSDFATRVAEAGGLPVHLSYDTDPDAVCDWLAGVVITGGQDMHPACWGGDPSVVRGIDPRTDPMVHDRERDDYEVAVVRAALDRGIPVLGVCRGLQVLNVALGGTLVPDLPAGPVSHLSEECAPTDGTVDHLVSFEPGSIAAGLFDGDVVTNSWHHQAVDRCGVGVVVTGRTADGVVEAIEVPGHPVLGVQWHPEWMKSADPTLTWVVREATRLLERRSES</sequence>
<dbReference type="SUPFAM" id="SSF52317">
    <property type="entry name" value="Class I glutamine amidotransferase-like"/>
    <property type="match status" value="1"/>
</dbReference>
<dbReference type="EMBL" id="VUJV01000001">
    <property type="protein sequence ID" value="KAA1420995.1"/>
    <property type="molecule type" value="Genomic_DNA"/>
</dbReference>